<evidence type="ECO:0000256" key="1">
    <source>
        <dbReference type="ARBA" id="ARBA00010940"/>
    </source>
</evidence>
<dbReference type="AlphaFoldDB" id="A0A7J6US18"/>
<dbReference type="Gene3D" id="1.10.10.10">
    <property type="entry name" value="Winged helix-like DNA-binding domain superfamily/Winged helix DNA-binding domain"/>
    <property type="match status" value="2"/>
</dbReference>
<comment type="subcellular location">
    <subcellularLocation>
        <location evidence="6">Nucleus</location>
    </subcellularLocation>
</comment>
<proteinExistence type="inferred from homology"/>
<evidence type="ECO:0000256" key="7">
    <source>
        <dbReference type="SAM" id="MobiDB-lite"/>
    </source>
</evidence>
<dbReference type="PANTHER" id="PTHR12081:SF7">
    <property type="entry name" value="TRANSCRIPTION FACTOR EFL-3"/>
    <property type="match status" value="1"/>
</dbReference>
<name>A0A7J6US18_THATH</name>
<dbReference type="Pfam" id="PF02319">
    <property type="entry name" value="WHD_E2F_TDP"/>
    <property type="match status" value="2"/>
</dbReference>
<evidence type="ECO:0000313" key="9">
    <source>
        <dbReference type="EMBL" id="KAF5175316.1"/>
    </source>
</evidence>
<evidence type="ECO:0000256" key="5">
    <source>
        <dbReference type="ARBA" id="ARBA00023306"/>
    </source>
</evidence>
<accession>A0A7J6US18</accession>
<comment type="caution">
    <text evidence="9">The sequence shown here is derived from an EMBL/GenBank/DDBJ whole genome shotgun (WGS) entry which is preliminary data.</text>
</comment>
<dbReference type="Proteomes" id="UP000554482">
    <property type="component" value="Unassembled WGS sequence"/>
</dbReference>
<dbReference type="FunFam" id="1.10.10.10:FF:000295">
    <property type="entry name" value="E2F transcription factor-like E2FE"/>
    <property type="match status" value="1"/>
</dbReference>
<dbReference type="InterPro" id="IPR036388">
    <property type="entry name" value="WH-like_DNA-bd_sf"/>
</dbReference>
<keyword evidence="2 6" id="KW-0805">Transcription regulation</keyword>
<gene>
    <name evidence="9" type="ORF">FRX31_035098</name>
</gene>
<feature type="domain" description="E2F/DP family winged-helix DNA-binding" evidence="8">
    <location>
        <begin position="26"/>
        <end position="91"/>
    </location>
</feature>
<dbReference type="EMBL" id="JABWDY010044230">
    <property type="protein sequence ID" value="KAF5175316.1"/>
    <property type="molecule type" value="Genomic_DNA"/>
</dbReference>
<keyword evidence="3 6" id="KW-0238">DNA-binding</keyword>
<organism evidence="9 10">
    <name type="scientific">Thalictrum thalictroides</name>
    <name type="common">Rue-anemone</name>
    <name type="synonym">Anemone thalictroides</name>
    <dbReference type="NCBI Taxonomy" id="46969"/>
    <lineage>
        <taxon>Eukaryota</taxon>
        <taxon>Viridiplantae</taxon>
        <taxon>Streptophyta</taxon>
        <taxon>Embryophyta</taxon>
        <taxon>Tracheophyta</taxon>
        <taxon>Spermatophyta</taxon>
        <taxon>Magnoliopsida</taxon>
        <taxon>Ranunculales</taxon>
        <taxon>Ranunculaceae</taxon>
        <taxon>Thalictroideae</taxon>
        <taxon>Thalictrum</taxon>
    </lineage>
</organism>
<evidence type="ECO:0000259" key="8">
    <source>
        <dbReference type="SMART" id="SM01372"/>
    </source>
</evidence>
<protein>
    <submittedName>
        <fullName evidence="9">E2f transcription factor-like e2fe</fullName>
    </submittedName>
</protein>
<dbReference type="InterPro" id="IPR036390">
    <property type="entry name" value="WH_DNA-bd_sf"/>
</dbReference>
<keyword evidence="4 6" id="KW-0804">Transcription</keyword>
<dbReference type="GO" id="GO:0090575">
    <property type="term" value="C:RNA polymerase II transcription regulator complex"/>
    <property type="evidence" value="ECO:0007669"/>
    <property type="project" value="TreeGrafter"/>
</dbReference>
<dbReference type="InterPro" id="IPR015633">
    <property type="entry name" value="E2F"/>
</dbReference>
<dbReference type="GO" id="GO:0000981">
    <property type="term" value="F:DNA-binding transcription factor activity, RNA polymerase II-specific"/>
    <property type="evidence" value="ECO:0007669"/>
    <property type="project" value="TreeGrafter"/>
</dbReference>
<evidence type="ECO:0000256" key="6">
    <source>
        <dbReference type="RuleBase" id="RU003796"/>
    </source>
</evidence>
<keyword evidence="5" id="KW-0131">Cell cycle</keyword>
<evidence type="ECO:0000256" key="2">
    <source>
        <dbReference type="ARBA" id="ARBA00023015"/>
    </source>
</evidence>
<dbReference type="InterPro" id="IPR003316">
    <property type="entry name" value="E2F_WHTH_DNA-bd_dom"/>
</dbReference>
<keyword evidence="10" id="KW-1185">Reference proteome</keyword>
<evidence type="ECO:0000256" key="4">
    <source>
        <dbReference type="ARBA" id="ARBA00023163"/>
    </source>
</evidence>
<feature type="domain" description="E2F/DP family winged-helix DNA-binding" evidence="8">
    <location>
        <begin position="166"/>
        <end position="250"/>
    </location>
</feature>
<sequence length="381" mass="43190">MNQMDESIKKVSLLPSSATHHHMYCRKEKSLGLLCTNFLSLYDKGDIQSIELGDASRRLGIVRRRIYDIVNVLESIGILERKAKKEYSWKGFDGMVNALKELKESALSDKNFSSFVRTRALGDNGDEQSSDSNNASGQDNSSNADQFHKPCLPSKEGCLPSKEESKREKSLVLLTENFVKLLLCSDNQLLTFDKASKTLLEDNDNSLQMQSNSKAKVRRLYDIANVLSSLNLIEKTREIGSRKPAFRWLGISGTPENGSLLLKKREFGTDITNTGFKRNKFDGSAFQKMENKDFRNDINQKTVHQPQQSKHSSKAVVYGPFPAGFPKINDNQKNEQILQDRNSRASSYRPPYYNQALSDIFDHYVEAWNSWFAEVTAMEAT</sequence>
<comment type="similarity">
    <text evidence="1 6">Belongs to the E2F/DP family.</text>
</comment>
<dbReference type="SUPFAM" id="SSF46785">
    <property type="entry name" value="Winged helix' DNA-binding domain"/>
    <property type="match status" value="2"/>
</dbReference>
<feature type="region of interest" description="Disordered" evidence="7">
    <location>
        <begin position="123"/>
        <end position="162"/>
    </location>
</feature>
<dbReference type="PANTHER" id="PTHR12081">
    <property type="entry name" value="TRANSCRIPTION FACTOR E2F"/>
    <property type="match status" value="1"/>
</dbReference>
<dbReference type="OrthoDB" id="5318at2759"/>
<dbReference type="GO" id="GO:0000978">
    <property type="term" value="F:RNA polymerase II cis-regulatory region sequence-specific DNA binding"/>
    <property type="evidence" value="ECO:0007669"/>
    <property type="project" value="InterPro"/>
</dbReference>
<reference evidence="9 10" key="1">
    <citation type="submission" date="2020-06" db="EMBL/GenBank/DDBJ databases">
        <title>Transcriptomic and genomic resources for Thalictrum thalictroides and T. hernandezii: Facilitating candidate gene discovery in an emerging model plant lineage.</title>
        <authorList>
            <person name="Arias T."/>
            <person name="Riano-Pachon D.M."/>
            <person name="Di Stilio V.S."/>
        </authorList>
    </citation>
    <scope>NUCLEOTIDE SEQUENCE [LARGE SCALE GENOMIC DNA]</scope>
    <source>
        <strain evidence="10">cv. WT478/WT964</strain>
        <tissue evidence="9">Leaves</tissue>
    </source>
</reference>
<feature type="compositionally biased region" description="Polar residues" evidence="7">
    <location>
        <begin position="130"/>
        <end position="145"/>
    </location>
</feature>
<evidence type="ECO:0000256" key="3">
    <source>
        <dbReference type="ARBA" id="ARBA00023125"/>
    </source>
</evidence>
<evidence type="ECO:0000313" key="10">
    <source>
        <dbReference type="Proteomes" id="UP000554482"/>
    </source>
</evidence>
<dbReference type="SMART" id="SM01372">
    <property type="entry name" value="E2F_TDP"/>
    <property type="match status" value="2"/>
</dbReference>
<keyword evidence="6" id="KW-0539">Nucleus</keyword>